<dbReference type="Proteomes" id="UP000736787">
    <property type="component" value="Unassembled WGS sequence"/>
</dbReference>
<evidence type="ECO:0000313" key="1">
    <source>
        <dbReference type="EMBL" id="KAG2928137.1"/>
    </source>
</evidence>
<reference evidence="1" key="1">
    <citation type="submission" date="2018-10" db="EMBL/GenBank/DDBJ databases">
        <title>Effector identification in a new, highly contiguous assembly of the strawberry crown rot pathogen Phytophthora cactorum.</title>
        <authorList>
            <person name="Armitage A.D."/>
            <person name="Nellist C.F."/>
            <person name="Bates H."/>
            <person name="Vickerstaff R.J."/>
            <person name="Harrison R.J."/>
        </authorList>
    </citation>
    <scope>NUCLEOTIDE SEQUENCE</scope>
    <source>
        <strain evidence="1">4040</strain>
    </source>
</reference>
<organism evidence="1 2">
    <name type="scientific">Phytophthora cactorum</name>
    <dbReference type="NCBI Taxonomy" id="29920"/>
    <lineage>
        <taxon>Eukaryota</taxon>
        <taxon>Sar</taxon>
        <taxon>Stramenopiles</taxon>
        <taxon>Oomycota</taxon>
        <taxon>Peronosporomycetes</taxon>
        <taxon>Peronosporales</taxon>
        <taxon>Peronosporaceae</taxon>
        <taxon>Phytophthora</taxon>
    </lineage>
</organism>
<sequence>MRLATDSRIAAALGSLSDLNTQPAIELERFGLRQVLTRFVEETLILGGARQETQFPR</sequence>
<dbReference type="EMBL" id="RCMK01000449">
    <property type="protein sequence ID" value="KAG2928137.1"/>
    <property type="molecule type" value="Genomic_DNA"/>
</dbReference>
<protein>
    <submittedName>
        <fullName evidence="1">Uncharacterized protein</fullName>
    </submittedName>
</protein>
<comment type="caution">
    <text evidence="1">The sequence shown here is derived from an EMBL/GenBank/DDBJ whole genome shotgun (WGS) entry which is preliminary data.</text>
</comment>
<gene>
    <name evidence="1" type="ORF">PC117_g14401</name>
</gene>
<dbReference type="AlphaFoldDB" id="A0A8T1CSB5"/>
<name>A0A8T1CSB5_9STRA</name>
<proteinExistence type="predicted"/>
<accession>A0A8T1CSB5</accession>
<evidence type="ECO:0000313" key="2">
    <source>
        <dbReference type="Proteomes" id="UP000736787"/>
    </source>
</evidence>